<dbReference type="EMBL" id="CP001700">
    <property type="protein sequence ID" value="ACU75637.1"/>
    <property type="molecule type" value="Genomic_DNA"/>
</dbReference>
<keyword evidence="2" id="KW-1133">Transmembrane helix</keyword>
<dbReference type="AlphaFoldDB" id="C7Q1T6"/>
<evidence type="ECO:0000313" key="5">
    <source>
        <dbReference type="Proteomes" id="UP000000851"/>
    </source>
</evidence>
<dbReference type="RefSeq" id="WP_015795365.1">
    <property type="nucleotide sequence ID" value="NC_013131.1"/>
</dbReference>
<evidence type="ECO:0000313" key="4">
    <source>
        <dbReference type="EMBL" id="ACU75637.1"/>
    </source>
</evidence>
<organism evidence="4 5">
    <name type="scientific">Catenulispora acidiphila (strain DSM 44928 / JCM 14897 / NBRC 102108 / NRRL B-24433 / ID139908)</name>
    <dbReference type="NCBI Taxonomy" id="479433"/>
    <lineage>
        <taxon>Bacteria</taxon>
        <taxon>Bacillati</taxon>
        <taxon>Actinomycetota</taxon>
        <taxon>Actinomycetes</taxon>
        <taxon>Catenulisporales</taxon>
        <taxon>Catenulisporaceae</taxon>
        <taxon>Catenulispora</taxon>
    </lineage>
</organism>
<evidence type="ECO:0000256" key="1">
    <source>
        <dbReference type="SAM" id="MobiDB-lite"/>
    </source>
</evidence>
<feature type="transmembrane region" description="Helical" evidence="2">
    <location>
        <begin position="320"/>
        <end position="339"/>
    </location>
</feature>
<name>C7Q1T6_CATAD</name>
<keyword evidence="2" id="KW-0472">Membrane</keyword>
<protein>
    <submittedName>
        <fullName evidence="4">Uncharacterized protein</fullName>
    </submittedName>
</protein>
<proteinExistence type="predicted"/>
<reference evidence="4 5" key="1">
    <citation type="journal article" date="2009" name="Stand. Genomic Sci.">
        <title>Complete genome sequence of Catenulispora acidiphila type strain (ID 139908).</title>
        <authorList>
            <person name="Copeland A."/>
            <person name="Lapidus A."/>
            <person name="Glavina Del Rio T."/>
            <person name="Nolan M."/>
            <person name="Lucas S."/>
            <person name="Chen F."/>
            <person name="Tice H."/>
            <person name="Cheng J.F."/>
            <person name="Bruce D."/>
            <person name="Goodwin L."/>
            <person name="Pitluck S."/>
            <person name="Mikhailova N."/>
            <person name="Pati A."/>
            <person name="Ivanova N."/>
            <person name="Mavromatis K."/>
            <person name="Chen A."/>
            <person name="Palaniappan K."/>
            <person name="Chain P."/>
            <person name="Land M."/>
            <person name="Hauser L."/>
            <person name="Chang Y.J."/>
            <person name="Jeffries C.D."/>
            <person name="Chertkov O."/>
            <person name="Brettin T."/>
            <person name="Detter J.C."/>
            <person name="Han C."/>
            <person name="Ali Z."/>
            <person name="Tindall B.J."/>
            <person name="Goker M."/>
            <person name="Bristow J."/>
            <person name="Eisen J.A."/>
            <person name="Markowitz V."/>
            <person name="Hugenholtz P."/>
            <person name="Kyrpides N.C."/>
            <person name="Klenk H.P."/>
        </authorList>
    </citation>
    <scope>NUCLEOTIDE SEQUENCE [LARGE SCALE GENOMIC DNA]</scope>
    <source>
        <strain evidence="5">DSM 44928 / JCM 14897 / NBRC 102108 / NRRL B-24433 / ID139908</strain>
    </source>
</reference>
<dbReference type="InParanoid" id="C7Q1T6"/>
<dbReference type="Proteomes" id="UP000000851">
    <property type="component" value="Chromosome"/>
</dbReference>
<sequence precursor="true">MRTLRLLLAVGISLAPALAATAAGTTPAFAGGGAGMTLTATMDGQDQRLLVGTRHTVHITLADTPGEADLRDITISLTDLDPSPLPVVCPAGRNGHLSLEPDQSLQCTSVVTAAVGFRTLVARATASVPSEGTLVRTAPLHYNGFMPPPPPRPVPVAHAPLAPDPASGRPTHAPVAAPTPPLSPAGPADPADPADPARPGGPGGPAGPAGPARPAGPGGPAVGDPVKVPVAHGCLSGTGSDGNCCGAGKGGSGACCSDKAAGPDGCCGSAKADACCGSHPAGCCSDHSAADKSRCCGSAGKSGDCVKRGGLAFTGMSTPLLAGAASGGLALAAGGFMLLKRFARR</sequence>
<evidence type="ECO:0000256" key="3">
    <source>
        <dbReference type="SAM" id="SignalP"/>
    </source>
</evidence>
<dbReference type="KEGG" id="cai:Caci_6796"/>
<feature type="chain" id="PRO_5002981377" evidence="3">
    <location>
        <begin position="23"/>
        <end position="345"/>
    </location>
</feature>
<feature type="region of interest" description="Disordered" evidence="1">
    <location>
        <begin position="151"/>
        <end position="224"/>
    </location>
</feature>
<gene>
    <name evidence="4" type="ordered locus">Caci_6796</name>
</gene>
<dbReference type="HOGENOM" id="CLU_803374_0_0_11"/>
<accession>C7Q1T6</accession>
<feature type="compositionally biased region" description="Low complexity" evidence="1">
    <location>
        <begin position="155"/>
        <end position="176"/>
    </location>
</feature>
<feature type="signal peptide" evidence="3">
    <location>
        <begin position="1"/>
        <end position="22"/>
    </location>
</feature>
<dbReference type="STRING" id="479433.Caci_6796"/>
<keyword evidence="2" id="KW-0812">Transmembrane</keyword>
<keyword evidence="5" id="KW-1185">Reference proteome</keyword>
<keyword evidence="3" id="KW-0732">Signal</keyword>
<evidence type="ECO:0000256" key="2">
    <source>
        <dbReference type="SAM" id="Phobius"/>
    </source>
</evidence>